<evidence type="ECO:0000256" key="1">
    <source>
        <dbReference type="ARBA" id="ARBA00004123"/>
    </source>
</evidence>
<evidence type="ECO:0000313" key="8">
    <source>
        <dbReference type="EMBL" id="KQK22917.1"/>
    </source>
</evidence>
<keyword evidence="3" id="KW-0238">DNA-binding</keyword>
<dbReference type="EMBL" id="CM000880">
    <property type="protein sequence ID" value="KQK22917.1"/>
    <property type="molecule type" value="Genomic_DNA"/>
</dbReference>
<feature type="compositionally biased region" description="Low complexity" evidence="6">
    <location>
        <begin position="130"/>
        <end position="147"/>
    </location>
</feature>
<dbReference type="CDD" id="cd10017">
    <property type="entry name" value="B3_DNA"/>
    <property type="match status" value="2"/>
</dbReference>
<dbReference type="SUPFAM" id="SSF101936">
    <property type="entry name" value="DNA-binding pseudobarrel domain"/>
    <property type="match status" value="2"/>
</dbReference>
<dbReference type="eggNOG" id="ENOG502S1AK">
    <property type="taxonomic scope" value="Eukaryota"/>
</dbReference>
<keyword evidence="4" id="KW-0804">Transcription</keyword>
<evidence type="ECO:0000256" key="3">
    <source>
        <dbReference type="ARBA" id="ARBA00023125"/>
    </source>
</evidence>
<evidence type="ECO:0000256" key="6">
    <source>
        <dbReference type="SAM" id="MobiDB-lite"/>
    </source>
</evidence>
<dbReference type="PROSITE" id="PS50863">
    <property type="entry name" value="B3"/>
    <property type="match status" value="2"/>
</dbReference>
<dbReference type="Proteomes" id="UP000008810">
    <property type="component" value="Chromosome 1"/>
</dbReference>
<gene>
    <name evidence="9" type="primary">LOC100821375</name>
    <name evidence="8" type="ORF">BRADI_1g70067v3</name>
</gene>
<dbReference type="HOGENOM" id="CLU_015069_4_0_1"/>
<dbReference type="STRING" id="15368.I1H850"/>
<dbReference type="InterPro" id="IPR003340">
    <property type="entry name" value="B3_DNA-bd"/>
</dbReference>
<dbReference type="OrthoDB" id="725474at2759"/>
<proteinExistence type="predicted"/>
<feature type="region of interest" description="Disordered" evidence="6">
    <location>
        <begin position="112"/>
        <end position="167"/>
    </location>
</feature>
<name>I1H850_BRADI</name>
<dbReference type="PANTHER" id="PTHR31674:SF95">
    <property type="entry name" value="B3 DOMAIN-CONTAINING PROTEIN OS03G0212300"/>
    <property type="match status" value="1"/>
</dbReference>
<keyword evidence="10" id="KW-1185">Reference proteome</keyword>
<dbReference type="Pfam" id="PF02362">
    <property type="entry name" value="B3"/>
    <property type="match status" value="2"/>
</dbReference>
<dbReference type="Gramene" id="KQK22917">
    <property type="protein sequence ID" value="KQK22917"/>
    <property type="gene ID" value="BRADI_1g70067v3"/>
</dbReference>
<evidence type="ECO:0000259" key="7">
    <source>
        <dbReference type="PROSITE" id="PS50863"/>
    </source>
</evidence>
<reference evidence="9" key="3">
    <citation type="submission" date="2018-08" db="UniProtKB">
        <authorList>
            <consortium name="EnsemblPlants"/>
        </authorList>
    </citation>
    <scope>IDENTIFICATION</scope>
    <source>
        <strain evidence="9">cv. Bd21</strain>
    </source>
</reference>
<protein>
    <recommendedName>
        <fullName evidence="7">TF-B3 domain-containing protein</fullName>
    </recommendedName>
</protein>
<dbReference type="KEGG" id="bdi:100821375"/>
<feature type="domain" description="TF-B3" evidence="7">
    <location>
        <begin position="175"/>
        <end position="288"/>
    </location>
</feature>
<dbReference type="AlphaFoldDB" id="I1H850"/>
<dbReference type="EnsemblPlants" id="KQK22917">
    <property type="protein sequence ID" value="KQK22917"/>
    <property type="gene ID" value="BRADI_1g70067v3"/>
</dbReference>
<dbReference type="SMART" id="SM01019">
    <property type="entry name" value="B3"/>
    <property type="match status" value="2"/>
</dbReference>
<organism evidence="9">
    <name type="scientific">Brachypodium distachyon</name>
    <name type="common">Purple false brome</name>
    <name type="synonym">Trachynia distachya</name>
    <dbReference type="NCBI Taxonomy" id="15368"/>
    <lineage>
        <taxon>Eukaryota</taxon>
        <taxon>Viridiplantae</taxon>
        <taxon>Streptophyta</taxon>
        <taxon>Embryophyta</taxon>
        <taxon>Tracheophyta</taxon>
        <taxon>Spermatophyta</taxon>
        <taxon>Magnoliopsida</taxon>
        <taxon>Liliopsida</taxon>
        <taxon>Poales</taxon>
        <taxon>Poaceae</taxon>
        <taxon>BOP clade</taxon>
        <taxon>Pooideae</taxon>
        <taxon>Stipodae</taxon>
        <taxon>Brachypodieae</taxon>
        <taxon>Brachypodium</taxon>
    </lineage>
</organism>
<dbReference type="OMA" id="VILENTW"/>
<evidence type="ECO:0000256" key="5">
    <source>
        <dbReference type="ARBA" id="ARBA00023242"/>
    </source>
</evidence>
<reference evidence="8" key="2">
    <citation type="submission" date="2017-06" db="EMBL/GenBank/DDBJ databases">
        <title>WGS assembly of Brachypodium distachyon.</title>
        <authorList>
            <consortium name="The International Brachypodium Initiative"/>
            <person name="Lucas S."/>
            <person name="Harmon-Smith M."/>
            <person name="Lail K."/>
            <person name="Tice H."/>
            <person name="Grimwood J."/>
            <person name="Bruce D."/>
            <person name="Barry K."/>
            <person name="Shu S."/>
            <person name="Lindquist E."/>
            <person name="Wang M."/>
            <person name="Pitluck S."/>
            <person name="Vogel J.P."/>
            <person name="Garvin D.F."/>
            <person name="Mockler T.C."/>
            <person name="Schmutz J."/>
            <person name="Rokhsar D."/>
            <person name="Bevan M.W."/>
        </authorList>
    </citation>
    <scope>NUCLEOTIDE SEQUENCE</scope>
    <source>
        <strain evidence="8">Bd21</strain>
    </source>
</reference>
<dbReference type="PANTHER" id="PTHR31674">
    <property type="entry name" value="B3 DOMAIN-CONTAINING PROTEIN REM-LIKE 3-RELATED"/>
    <property type="match status" value="1"/>
</dbReference>
<dbReference type="GO" id="GO:0005634">
    <property type="term" value="C:nucleus"/>
    <property type="evidence" value="ECO:0007669"/>
    <property type="project" value="UniProtKB-SubCell"/>
</dbReference>
<dbReference type="GO" id="GO:0003677">
    <property type="term" value="F:DNA binding"/>
    <property type="evidence" value="ECO:0007669"/>
    <property type="project" value="UniProtKB-KW"/>
</dbReference>
<accession>I1H850</accession>
<sequence>MEDENPDLSGFEFFRVILENTWEKQRMPDEFAAALDGREPQELKLREAGGGRLWAVDVVFDGDGHMYLTRGWAQFARAHGLGLGSFLVFTYDGGSTLSVSVFGVTTCRKRFQRKKEDTDQEDDAGFGFDSPPLSSSPSGSGSRSKSSGGAGYEEGGSEMDGAEDDDDVSKSRFSVMLRQCHFGLRQKQYLNVPVEFQVAQGYAGRSKVELRMRGKAWSVKLKQGVCPKRQPRTSLRYGWHQFCVDNRLAVGDTCFFRVLHPDQEEDEDDGDGDGEERHVLKVEVRRRDGSFVK</sequence>
<reference evidence="8 9" key="1">
    <citation type="journal article" date="2010" name="Nature">
        <title>Genome sequencing and analysis of the model grass Brachypodium distachyon.</title>
        <authorList>
            <consortium name="International Brachypodium Initiative"/>
        </authorList>
    </citation>
    <scope>NUCLEOTIDE SEQUENCE [LARGE SCALE GENOMIC DNA]</scope>
    <source>
        <strain evidence="8">Bd21</strain>
        <strain evidence="9">cv. Bd21</strain>
    </source>
</reference>
<dbReference type="GeneID" id="100821375"/>
<evidence type="ECO:0000256" key="2">
    <source>
        <dbReference type="ARBA" id="ARBA00023015"/>
    </source>
</evidence>
<keyword evidence="2" id="KW-0805">Transcription regulation</keyword>
<feature type="compositionally biased region" description="Acidic residues" evidence="6">
    <location>
        <begin position="155"/>
        <end position="167"/>
    </location>
</feature>
<dbReference type="RefSeq" id="XP_003561895.1">
    <property type="nucleotide sequence ID" value="XM_003561847.4"/>
</dbReference>
<comment type="subcellular location">
    <subcellularLocation>
        <location evidence="1">Nucleus</location>
    </subcellularLocation>
</comment>
<evidence type="ECO:0000256" key="4">
    <source>
        <dbReference type="ARBA" id="ARBA00023163"/>
    </source>
</evidence>
<evidence type="ECO:0000313" key="9">
    <source>
        <dbReference type="EnsemblPlants" id="KQK22917"/>
    </source>
</evidence>
<dbReference type="Gene3D" id="2.40.330.10">
    <property type="entry name" value="DNA-binding pseudobarrel domain"/>
    <property type="match status" value="2"/>
</dbReference>
<feature type="domain" description="TF-B3" evidence="7">
    <location>
        <begin position="10"/>
        <end position="105"/>
    </location>
</feature>
<evidence type="ECO:0000313" key="10">
    <source>
        <dbReference type="Proteomes" id="UP000008810"/>
    </source>
</evidence>
<keyword evidence="5" id="KW-0539">Nucleus</keyword>
<dbReference type="InterPro" id="IPR039218">
    <property type="entry name" value="REM_fam"/>
</dbReference>
<dbReference type="InterPro" id="IPR015300">
    <property type="entry name" value="DNA-bd_pseudobarrel_sf"/>
</dbReference>